<dbReference type="InterPro" id="IPR052717">
    <property type="entry name" value="Vacuolar_transposase_reg"/>
</dbReference>
<protein>
    <submittedName>
        <fullName evidence="4">HAT C-terminal dimerisation domain-containing protein</fullName>
    </submittedName>
</protein>
<dbReference type="Proteomes" id="UP000887578">
    <property type="component" value="Unplaced"/>
</dbReference>
<feature type="region of interest" description="Disordered" evidence="1">
    <location>
        <begin position="1"/>
        <end position="84"/>
    </location>
</feature>
<dbReference type="GO" id="GO:0046983">
    <property type="term" value="F:protein dimerization activity"/>
    <property type="evidence" value="ECO:0007669"/>
    <property type="project" value="InterPro"/>
</dbReference>
<dbReference type="PANTHER" id="PTHR46169:SF29">
    <property type="entry name" value="DNA REPLICATION-RELATED ELEMENT FACTOR, ISOFORM A"/>
    <property type="match status" value="1"/>
</dbReference>
<dbReference type="PANTHER" id="PTHR46169">
    <property type="entry name" value="DNA REPLICATION-RELATED ELEMENT FACTOR, ISOFORM A"/>
    <property type="match status" value="1"/>
</dbReference>
<feature type="compositionally biased region" description="Acidic residues" evidence="1">
    <location>
        <begin position="1"/>
        <end position="18"/>
    </location>
</feature>
<organism evidence="3 4">
    <name type="scientific">Panagrolaimus davidi</name>
    <dbReference type="NCBI Taxonomy" id="227884"/>
    <lineage>
        <taxon>Eukaryota</taxon>
        <taxon>Metazoa</taxon>
        <taxon>Ecdysozoa</taxon>
        <taxon>Nematoda</taxon>
        <taxon>Chromadorea</taxon>
        <taxon>Rhabditida</taxon>
        <taxon>Tylenchina</taxon>
        <taxon>Panagrolaimomorpha</taxon>
        <taxon>Panagrolaimoidea</taxon>
        <taxon>Panagrolaimidae</taxon>
        <taxon>Panagrolaimus</taxon>
    </lineage>
</organism>
<evidence type="ECO:0000259" key="2">
    <source>
        <dbReference type="Pfam" id="PF05699"/>
    </source>
</evidence>
<evidence type="ECO:0000313" key="3">
    <source>
        <dbReference type="Proteomes" id="UP000887578"/>
    </source>
</evidence>
<dbReference type="AlphaFoldDB" id="A0A914PN96"/>
<feature type="compositionally biased region" description="Basic residues" evidence="1">
    <location>
        <begin position="55"/>
        <end position="65"/>
    </location>
</feature>
<proteinExistence type="predicted"/>
<keyword evidence="3" id="KW-1185">Reference proteome</keyword>
<dbReference type="GO" id="GO:0005634">
    <property type="term" value="C:nucleus"/>
    <property type="evidence" value="ECO:0007669"/>
    <property type="project" value="TreeGrafter"/>
</dbReference>
<dbReference type="Pfam" id="PF05699">
    <property type="entry name" value="Dimer_Tnp_hAT"/>
    <property type="match status" value="1"/>
</dbReference>
<name>A0A914PN96_9BILA</name>
<sequence length="725" mass="82161">MEYTGEEDGYTDEEDGYTDEVKRQGSPRTVSPPHFSDVEVLSSPARAASGNNNRVSKKAKKRRAGKTTSGPTPSKRKKDSNYDKLSDAKVLQKEDFFPFLDLEQKKCKECDVPLDFSRSSTVKRHFERNHVDIVTKLVTDFDAKEKAKPKITKFLKLDNVAYNELVNLFSSAPLAIGLIDNVHLQKLLSLIPDFKPPKLRKLKSLMVDKLNSLICYVKENCAGNYFAVGTDCGTTKGMSRSYLAVSIHFIDKKRKAVTCASFEMKELEGSHTAAFLRQTLETVLKSAGLNVNFISKIVADGARNMVNAFLEPFTLTTNETGEETMEANDDETQKKLFEDYEKFLLSDENVDEIQFVMDDFEQNGSPNKLHCVAHRLQLVQKDVFEKDDLLAVRKAVFETISHFARSHQASAELFARSKSRLLFPAATRWSTLTITYERVLKLKDDINIIALQHGWPTLTKQTIDAIENILLLTKDIADFTTQIQSDSNPTISLLFPGLHNIKTNLYQKKYEVKSHPIIDFEDVIDDLISAIDKRFDDVLSTNTENGDPLFAASTLLDSTTAGLFPDLEELDLQQTKKVFYAMAKKLNLKLDEDDSRNDVSTQPLKKNRLGFSIQQPSSQLTSTKTKSFGKEITEFFTAVKEDNWNFDKPIEAWFLHKAQYPKLFEIAMAILPIPATSAAVERMFSQLKIHTDNHKSNSKSYLTRLRVLLSCNKALYDILLRDKIL</sequence>
<dbReference type="InterPro" id="IPR012337">
    <property type="entry name" value="RNaseH-like_sf"/>
</dbReference>
<evidence type="ECO:0000256" key="1">
    <source>
        <dbReference type="SAM" id="MobiDB-lite"/>
    </source>
</evidence>
<accession>A0A914PN96</accession>
<dbReference type="GO" id="GO:0006357">
    <property type="term" value="P:regulation of transcription by RNA polymerase II"/>
    <property type="evidence" value="ECO:0007669"/>
    <property type="project" value="TreeGrafter"/>
</dbReference>
<dbReference type="SUPFAM" id="SSF53098">
    <property type="entry name" value="Ribonuclease H-like"/>
    <property type="match status" value="1"/>
</dbReference>
<dbReference type="InterPro" id="IPR008906">
    <property type="entry name" value="HATC_C_dom"/>
</dbReference>
<evidence type="ECO:0000313" key="4">
    <source>
        <dbReference type="WBParaSite" id="PDA_v2.g16262.t1"/>
    </source>
</evidence>
<feature type="domain" description="HAT C-terminal dimerisation" evidence="2">
    <location>
        <begin position="640"/>
        <end position="697"/>
    </location>
</feature>
<reference evidence="4" key="1">
    <citation type="submission" date="2022-11" db="UniProtKB">
        <authorList>
            <consortium name="WormBaseParasite"/>
        </authorList>
    </citation>
    <scope>IDENTIFICATION</scope>
</reference>
<dbReference type="WBParaSite" id="PDA_v2.g16262.t1">
    <property type="protein sequence ID" value="PDA_v2.g16262.t1"/>
    <property type="gene ID" value="PDA_v2.g16262"/>
</dbReference>